<evidence type="ECO:0000256" key="3">
    <source>
        <dbReference type="ARBA" id="ARBA00022729"/>
    </source>
</evidence>
<comment type="similarity">
    <text evidence="2">Belongs to the bacterial solute-binding protein SsuA/TauA family.</text>
</comment>
<evidence type="ECO:0000256" key="2">
    <source>
        <dbReference type="ARBA" id="ARBA00010742"/>
    </source>
</evidence>
<feature type="domain" description="SsuA/THI5-like" evidence="5">
    <location>
        <begin position="55"/>
        <end position="267"/>
    </location>
</feature>
<feature type="signal peptide" evidence="4">
    <location>
        <begin position="1"/>
        <end position="32"/>
    </location>
</feature>
<evidence type="ECO:0000256" key="4">
    <source>
        <dbReference type="SAM" id="SignalP"/>
    </source>
</evidence>
<dbReference type="PANTHER" id="PTHR30024:SF47">
    <property type="entry name" value="TAURINE-BINDING PERIPLASMIC PROTEIN"/>
    <property type="match status" value="1"/>
</dbReference>
<reference evidence="6 7" key="1">
    <citation type="submission" date="2018-05" db="EMBL/GenBank/DDBJ databases">
        <title>Genomic Encyclopedia of Type Strains, Phase IV (KMG-IV): sequencing the most valuable type-strain genomes for metagenomic binning, comparative biology and taxonomic classification.</title>
        <authorList>
            <person name="Goeker M."/>
        </authorList>
    </citation>
    <scope>NUCLEOTIDE SEQUENCE [LARGE SCALE GENOMIC DNA]</scope>
    <source>
        <strain evidence="6 7">DSM 6986</strain>
    </source>
</reference>
<comment type="caution">
    <text evidence="6">The sequence shown here is derived from an EMBL/GenBank/DDBJ whole genome shotgun (WGS) entry which is preliminary data.</text>
</comment>
<dbReference type="AlphaFoldDB" id="A0A316CDH2"/>
<evidence type="ECO:0000313" key="6">
    <source>
        <dbReference type="EMBL" id="PWJ86127.1"/>
    </source>
</evidence>
<dbReference type="OrthoDB" id="5372616at2"/>
<evidence type="ECO:0000256" key="1">
    <source>
        <dbReference type="ARBA" id="ARBA00004418"/>
    </source>
</evidence>
<protein>
    <submittedName>
        <fullName evidence="6">NitT/TauT family transport system substrate-binding protein</fullName>
    </submittedName>
</protein>
<dbReference type="Gene3D" id="3.40.190.10">
    <property type="entry name" value="Periplasmic binding protein-like II"/>
    <property type="match status" value="2"/>
</dbReference>
<keyword evidence="7" id="KW-1185">Reference proteome</keyword>
<evidence type="ECO:0000313" key="7">
    <source>
        <dbReference type="Proteomes" id="UP000245396"/>
    </source>
</evidence>
<dbReference type="Proteomes" id="UP000245396">
    <property type="component" value="Unassembled WGS sequence"/>
</dbReference>
<dbReference type="GO" id="GO:0042597">
    <property type="term" value="C:periplasmic space"/>
    <property type="evidence" value="ECO:0007669"/>
    <property type="project" value="UniProtKB-SubCell"/>
</dbReference>
<feature type="chain" id="PRO_5016450979" evidence="4">
    <location>
        <begin position="33"/>
        <end position="349"/>
    </location>
</feature>
<sequence>MKHRFVSPVFGLKICGLLASLFVSLGPVVAHAQSEPVAVRFTVQPRTLVTTLVEVAVEQGFFKEEGIEPEMVTVANGPAAVTALASGAVDVATNAPEVFVALASKGHSLKLIAGGAKQLGMLIARPGFEFPKDFPDSVASLKGKKIGVTALSSATQYLTIMMLEKAGLGASDVEFVAVGPTPSQALANHVIDVAFVTGPDVVVSQSLGAKVMVDLHSPDKCPSQLDVCGIGQVGMWATGSWIESNTAIVDKIRRAIAKADVFLHDPANAEKAREVILVQIPADSSDEMKKDYENYALPLLSAAFAPEDLARWIEVDTSAGVISNPLDVATVYAEGTPANEDMVRELASE</sequence>
<dbReference type="PANTHER" id="PTHR30024">
    <property type="entry name" value="ALIPHATIC SULFONATES-BINDING PROTEIN-RELATED"/>
    <property type="match status" value="1"/>
</dbReference>
<gene>
    <name evidence="6" type="ORF">C7441_1015</name>
</gene>
<keyword evidence="3 4" id="KW-0732">Signal</keyword>
<accession>A0A316CDH2</accession>
<evidence type="ECO:0000259" key="5">
    <source>
        <dbReference type="Pfam" id="PF09084"/>
    </source>
</evidence>
<dbReference type="EMBL" id="QGGG01000001">
    <property type="protein sequence ID" value="PWJ86127.1"/>
    <property type="molecule type" value="Genomic_DNA"/>
</dbReference>
<comment type="subcellular location">
    <subcellularLocation>
        <location evidence="1">Periplasm</location>
    </subcellularLocation>
</comment>
<dbReference type="InterPro" id="IPR015168">
    <property type="entry name" value="SsuA/THI5"/>
</dbReference>
<dbReference type="Pfam" id="PF09084">
    <property type="entry name" value="NMT1"/>
    <property type="match status" value="1"/>
</dbReference>
<organism evidence="6 7">
    <name type="scientific">Pseudaminobacter salicylatoxidans</name>
    <dbReference type="NCBI Taxonomy" id="93369"/>
    <lineage>
        <taxon>Bacteria</taxon>
        <taxon>Pseudomonadati</taxon>
        <taxon>Pseudomonadota</taxon>
        <taxon>Alphaproteobacteria</taxon>
        <taxon>Hyphomicrobiales</taxon>
        <taxon>Phyllobacteriaceae</taxon>
        <taxon>Pseudaminobacter</taxon>
    </lineage>
</organism>
<dbReference type="SUPFAM" id="SSF53850">
    <property type="entry name" value="Periplasmic binding protein-like II"/>
    <property type="match status" value="1"/>
</dbReference>
<name>A0A316CDH2_PSESE</name>
<proteinExistence type="inferred from homology"/>